<name>A0A1F7I689_9BACT</name>
<organism evidence="1 2">
    <name type="scientific">Candidatus Roizmanbacteria bacterium RIFCSPHIGHO2_12_FULL_44_10</name>
    <dbReference type="NCBI Taxonomy" id="1802054"/>
    <lineage>
        <taxon>Bacteria</taxon>
        <taxon>Candidatus Roizmaniibacteriota</taxon>
    </lineage>
</organism>
<protein>
    <submittedName>
        <fullName evidence="1">Uncharacterized protein</fullName>
    </submittedName>
</protein>
<proteinExistence type="predicted"/>
<accession>A0A1F7I689</accession>
<evidence type="ECO:0000313" key="1">
    <source>
        <dbReference type="EMBL" id="OGK38891.1"/>
    </source>
</evidence>
<reference evidence="1 2" key="1">
    <citation type="journal article" date="2016" name="Nat. Commun.">
        <title>Thousands of microbial genomes shed light on interconnected biogeochemical processes in an aquifer system.</title>
        <authorList>
            <person name="Anantharaman K."/>
            <person name="Brown C.T."/>
            <person name="Hug L.A."/>
            <person name="Sharon I."/>
            <person name="Castelle C.J."/>
            <person name="Probst A.J."/>
            <person name="Thomas B.C."/>
            <person name="Singh A."/>
            <person name="Wilkins M.J."/>
            <person name="Karaoz U."/>
            <person name="Brodie E.L."/>
            <person name="Williams K.H."/>
            <person name="Hubbard S.S."/>
            <person name="Banfield J.F."/>
        </authorList>
    </citation>
    <scope>NUCLEOTIDE SEQUENCE [LARGE SCALE GENOMIC DNA]</scope>
</reference>
<dbReference type="Proteomes" id="UP000179024">
    <property type="component" value="Unassembled WGS sequence"/>
</dbReference>
<dbReference type="EMBL" id="MGAE01000039">
    <property type="protein sequence ID" value="OGK38891.1"/>
    <property type="molecule type" value="Genomic_DNA"/>
</dbReference>
<sequence length="856" mass="96953">MSTERPSSISTEILNFRILPQVLEPPTELGEFDDTIYVRVPYSDHVTNLETPASASPKGINHEDKLHIALFVGHSELQAIHRMTDPWIASKTIAQELGDDVSPHDIRASLMKLVDLGLAEAKHGRGFRLRTSIEIMKSILLSTDEDTEVADGVDDTWDKPEIFPLQYAHLIESLVNLSDKKKAFSPFDDIDELKKSANIDTASGWKKIFEHMVAGKYPFLRRIRRGAYELANPDLAHEFVSRQNRKYVVVPELVHEDNRELNGNLESGSSFISYVPYSTHEVSFSTPDHPEPQTLSPDQLEGLAYFSALMTSKLRKMEFPSVSLAEIAEASDQSIDREGLRKLAILLEKSGLIKAVRRKRKGYISRVPLDNLTALAQGDDRFILSAPRDDLWDSQRFFHPTEVLIIHEVAKVIKDDKQFLTYQHAGAIAKRIGRTERHIKILLQTKLSRGPRSPFVRLTKKGRLAVYDIRESQLPTINAVSQSSQLQTSVLVLPDATIPESKLIRFEKESPVEDEFPPWSDYGLDVAPFPENPDPELLDDITALLEASQKRKRISAPSKDKPIYVGKIPQLDNKDIVTLLTYVGITSPEALENIIDNQHEQPNLLAILSHIEESDPENRWLLKVKKQLAQIALGEDLHEEELRGLTLDECLVLLSWLKEALTIDDFADEGQTMAEYTDQNSRHVAELQIKEFFPRLSRIIRIALRKEMKVALGSITSSGSTMPTNGVTPIMLFRHHRSLGLRHNQGRLDDRFWQTAESMGLATMNLVGTDDAHPHITLAGGLLAAVYWNPRVHNNVRNYAGNQRKQFDILARHIVPLIEERLLQESQQPTPNTENIEYYELIINQLQQALPSQNHH</sequence>
<comment type="caution">
    <text evidence="1">The sequence shown here is derived from an EMBL/GenBank/DDBJ whole genome shotgun (WGS) entry which is preliminary data.</text>
</comment>
<gene>
    <name evidence="1" type="ORF">A3F34_01560</name>
</gene>
<dbReference type="AlphaFoldDB" id="A0A1F7I689"/>
<evidence type="ECO:0000313" key="2">
    <source>
        <dbReference type="Proteomes" id="UP000179024"/>
    </source>
</evidence>